<sequence>MNIYPHPVHSTLSESQLGQEELKKLLSIAKQNGGEFAEVYIEHTVNN</sequence>
<dbReference type="AlphaFoldDB" id="X0WB49"/>
<dbReference type="EMBL" id="BARS01031199">
    <property type="protein sequence ID" value="GAG28154.1"/>
    <property type="molecule type" value="Genomic_DNA"/>
</dbReference>
<name>X0WB49_9ZZZZ</name>
<organism evidence="1">
    <name type="scientific">marine sediment metagenome</name>
    <dbReference type="NCBI Taxonomy" id="412755"/>
    <lineage>
        <taxon>unclassified sequences</taxon>
        <taxon>metagenomes</taxon>
        <taxon>ecological metagenomes</taxon>
    </lineage>
</organism>
<accession>X0WB49</accession>
<reference evidence="1" key="1">
    <citation type="journal article" date="2014" name="Front. Microbiol.">
        <title>High frequency of phylogenetically diverse reductive dehalogenase-homologous genes in deep subseafloor sedimentary metagenomes.</title>
        <authorList>
            <person name="Kawai M."/>
            <person name="Futagami T."/>
            <person name="Toyoda A."/>
            <person name="Takaki Y."/>
            <person name="Nishi S."/>
            <person name="Hori S."/>
            <person name="Arai W."/>
            <person name="Tsubouchi T."/>
            <person name="Morono Y."/>
            <person name="Uchiyama I."/>
            <person name="Ito T."/>
            <person name="Fujiyama A."/>
            <person name="Inagaki F."/>
            <person name="Takami H."/>
        </authorList>
    </citation>
    <scope>NUCLEOTIDE SEQUENCE</scope>
    <source>
        <strain evidence="1">Expedition CK06-06</strain>
    </source>
</reference>
<protein>
    <submittedName>
        <fullName evidence="1">Uncharacterized protein</fullName>
    </submittedName>
</protein>
<feature type="non-terminal residue" evidence="1">
    <location>
        <position position="47"/>
    </location>
</feature>
<comment type="caution">
    <text evidence="1">The sequence shown here is derived from an EMBL/GenBank/DDBJ whole genome shotgun (WGS) entry which is preliminary data.</text>
</comment>
<evidence type="ECO:0000313" key="1">
    <source>
        <dbReference type="EMBL" id="GAG28154.1"/>
    </source>
</evidence>
<proteinExistence type="predicted"/>
<gene>
    <name evidence="1" type="ORF">S01H1_48578</name>
</gene>